<evidence type="ECO:0000256" key="1">
    <source>
        <dbReference type="SAM" id="MobiDB-lite"/>
    </source>
</evidence>
<comment type="caution">
    <text evidence="2">The sequence shown here is derived from an EMBL/GenBank/DDBJ whole genome shotgun (WGS) entry which is preliminary data.</text>
</comment>
<feature type="compositionally biased region" description="Acidic residues" evidence="1">
    <location>
        <begin position="116"/>
        <end position="131"/>
    </location>
</feature>
<feature type="compositionally biased region" description="Acidic residues" evidence="1">
    <location>
        <begin position="96"/>
        <end position="106"/>
    </location>
</feature>
<sequence length="131" mass="14772">MIQSYIRHLSLLPNAQVGAQTKRDYTKCFRAMKPRQDHAVEYIAGEPVPEEGIFIRTSSLVGFYDPDNQRIPERIQLTGHQLEAIFQGEIKRVSDGLDDDDDDDIFQGDGEVVSDGLDDDDDGDDDDDIEL</sequence>
<proteinExistence type="predicted"/>
<evidence type="ECO:0000313" key="2">
    <source>
        <dbReference type="EMBL" id="KAA8911519.1"/>
    </source>
</evidence>
<gene>
    <name evidence="2" type="ORF">TRICI_003784</name>
</gene>
<evidence type="ECO:0000313" key="3">
    <source>
        <dbReference type="Proteomes" id="UP000761534"/>
    </source>
</evidence>
<dbReference type="EMBL" id="SWFS01000280">
    <property type="protein sequence ID" value="KAA8911519.1"/>
    <property type="molecule type" value="Genomic_DNA"/>
</dbReference>
<dbReference type="AlphaFoldDB" id="A0A642V2T8"/>
<reference evidence="2" key="1">
    <citation type="journal article" date="2019" name="G3 (Bethesda)">
        <title>Genome Assemblies of Two Rare Opportunistic Yeast Pathogens: Diutina rugosa (syn. Candida rugosa) and Trichomonascus ciferrii (syn. Candida ciferrii).</title>
        <authorList>
            <person name="Mixao V."/>
            <person name="Saus E."/>
            <person name="Hansen A.P."/>
            <person name="Lass-Florl C."/>
            <person name="Gabaldon T."/>
        </authorList>
    </citation>
    <scope>NUCLEOTIDE SEQUENCE</scope>
    <source>
        <strain evidence="2">CBS 4856</strain>
    </source>
</reference>
<protein>
    <submittedName>
        <fullName evidence="2">Uncharacterized protein</fullName>
    </submittedName>
</protein>
<dbReference type="Proteomes" id="UP000761534">
    <property type="component" value="Unassembled WGS sequence"/>
</dbReference>
<dbReference type="VEuPathDB" id="FungiDB:TRICI_003784"/>
<feature type="region of interest" description="Disordered" evidence="1">
    <location>
        <begin position="94"/>
        <end position="131"/>
    </location>
</feature>
<accession>A0A642V2T8</accession>
<organism evidence="2 3">
    <name type="scientific">Trichomonascus ciferrii</name>
    <dbReference type="NCBI Taxonomy" id="44093"/>
    <lineage>
        <taxon>Eukaryota</taxon>
        <taxon>Fungi</taxon>
        <taxon>Dikarya</taxon>
        <taxon>Ascomycota</taxon>
        <taxon>Saccharomycotina</taxon>
        <taxon>Dipodascomycetes</taxon>
        <taxon>Dipodascales</taxon>
        <taxon>Trichomonascaceae</taxon>
        <taxon>Trichomonascus</taxon>
        <taxon>Trichomonascus ciferrii complex</taxon>
    </lineage>
</organism>
<name>A0A642V2T8_9ASCO</name>
<keyword evidence="3" id="KW-1185">Reference proteome</keyword>